<dbReference type="Pfam" id="PF20454">
    <property type="entry name" value="GpA_nuclease"/>
    <property type="match status" value="1"/>
</dbReference>
<dbReference type="Pfam" id="PF05876">
    <property type="entry name" value="GpA_ATPase"/>
    <property type="match status" value="1"/>
</dbReference>
<organism evidence="3 4">
    <name type="scientific">Octadecabacter dasysiphoniae</name>
    <dbReference type="NCBI Taxonomy" id="2909341"/>
    <lineage>
        <taxon>Bacteria</taxon>
        <taxon>Pseudomonadati</taxon>
        <taxon>Pseudomonadota</taxon>
        <taxon>Alphaproteobacteria</taxon>
        <taxon>Rhodobacterales</taxon>
        <taxon>Roseobacteraceae</taxon>
        <taxon>Octadecabacter</taxon>
    </lineage>
</organism>
<feature type="domain" description="Phage terminase large subunit GpA ATPase" evidence="1">
    <location>
        <begin position="39"/>
        <end position="278"/>
    </location>
</feature>
<dbReference type="InterPro" id="IPR027417">
    <property type="entry name" value="P-loop_NTPase"/>
</dbReference>
<proteinExistence type="inferred from homology"/>
<dbReference type="InterPro" id="IPR046454">
    <property type="entry name" value="GpA_endonuclease"/>
</dbReference>
<evidence type="ECO:0000313" key="4">
    <source>
        <dbReference type="Proteomes" id="UP001200557"/>
    </source>
</evidence>
<dbReference type="InterPro" id="IPR008866">
    <property type="entry name" value="Phage_lambda_GpA-like"/>
</dbReference>
<dbReference type="EMBL" id="JAKGAQ010000001">
    <property type="protein sequence ID" value="MCF2870314.1"/>
    <property type="molecule type" value="Genomic_DNA"/>
</dbReference>
<evidence type="ECO:0000313" key="3">
    <source>
        <dbReference type="EMBL" id="MCF2870314.1"/>
    </source>
</evidence>
<sequence length="586" mass="64894">MTNLTDIRRQTFEALRPPAKRPLSDWVEENVRLPSSIAAQPGALRLWPHQRAIADSIGDPAVERVSVLKSARIGYTQLLVAALGHYAVNDPGPVLCVLPAEADCRHLMTGAIEPTFAESPALRQALKADTTERDTMLSRYFPGGSLAIVSANAPRNLRARTARILFLDEVDGFEVDARGEGDPVALAEKRTLSYGNRKIVLGSTPVDEETSRVCRAYEKSDQRIYECPCPHCDDPHEIKWVDIRWDADKPESAHWVCPSCGCVTEESGKSAMIRAGAWRATKPDVKGHHGYRINALVSLLPNAAWSKLVAEFLEAKRSPTTLKAFTTTLLAEPWRSDGDEIDTAALSSRQRPHDLQNIPEDSLILTAGCDLQDDRIEMTTAAWTRDNDIRVLAHEIVWGSPLEDATWTELDDLLTRHWQHPGGGILRIDAAVIDSGHHADQVYGFTRARTSRRIVAGKGVPGFARPSLSWGNSRKTRLALLGVDGLKLAIHQRLNHGDTITVSDSLGQDYLDQLAAERLVTKYRKGHPVRIWEKISGRRNEALDCLGYAIAARQLVGINLESRESELSQRQVAPKSTVARSRFLDN</sequence>
<dbReference type="InterPro" id="IPR046453">
    <property type="entry name" value="GpA_ATPase"/>
</dbReference>
<dbReference type="Gene3D" id="3.40.50.300">
    <property type="entry name" value="P-loop containing nucleotide triphosphate hydrolases"/>
    <property type="match status" value="1"/>
</dbReference>
<feature type="domain" description="Terminase large subunit GpA endonuclease" evidence="2">
    <location>
        <begin position="288"/>
        <end position="559"/>
    </location>
</feature>
<comment type="caution">
    <text evidence="3">The sequence shown here is derived from an EMBL/GenBank/DDBJ whole genome shotgun (WGS) entry which is preliminary data.</text>
</comment>
<accession>A0ABS9CV83</accession>
<keyword evidence="4" id="KW-1185">Reference proteome</keyword>
<protein>
    <submittedName>
        <fullName evidence="3">Phage terminase large subunit family protein</fullName>
    </submittedName>
</protein>
<name>A0ABS9CV83_9RHOB</name>
<gene>
    <name evidence="3" type="ORF">L0664_04475</name>
</gene>
<dbReference type="RefSeq" id="WP_235224419.1">
    <property type="nucleotide sequence ID" value="NZ_JAKGAQ010000001.1"/>
</dbReference>
<dbReference type="Proteomes" id="UP001200557">
    <property type="component" value="Unassembled WGS sequence"/>
</dbReference>
<dbReference type="HAMAP" id="MF_04144">
    <property type="entry name" value="TERL_LAMBDA"/>
    <property type="match status" value="1"/>
</dbReference>
<reference evidence="3 4" key="1">
    <citation type="submission" date="2022-01" db="EMBL/GenBank/DDBJ databases">
        <title>Octadecabacter sp. nov., isolated from a marine alga.</title>
        <authorList>
            <person name="Jin M.S."/>
            <person name="Kim H.M."/>
            <person name="Han D.M."/>
            <person name="Jung J.J."/>
            <person name="Jeon C.O."/>
        </authorList>
    </citation>
    <scope>NUCLEOTIDE SEQUENCE [LARGE SCALE GENOMIC DNA]</scope>
    <source>
        <strain evidence="3 4">G9-8</strain>
    </source>
</reference>
<evidence type="ECO:0000259" key="1">
    <source>
        <dbReference type="Pfam" id="PF05876"/>
    </source>
</evidence>
<evidence type="ECO:0000259" key="2">
    <source>
        <dbReference type="Pfam" id="PF20454"/>
    </source>
</evidence>